<dbReference type="Gene3D" id="3.40.50.300">
    <property type="entry name" value="P-loop containing nucleotide triphosphate hydrolases"/>
    <property type="match status" value="1"/>
</dbReference>
<dbReference type="GO" id="GO:0008047">
    <property type="term" value="F:enzyme activator activity"/>
    <property type="evidence" value="ECO:0007669"/>
    <property type="project" value="TreeGrafter"/>
</dbReference>
<dbReference type="GO" id="GO:0003677">
    <property type="term" value="F:DNA binding"/>
    <property type="evidence" value="ECO:0007669"/>
    <property type="project" value="InterPro"/>
</dbReference>
<comment type="function">
    <text evidence="1">DNA-dependent ATPase that plays important roles in cellular responses to stalled DNA replication processes.</text>
</comment>
<dbReference type="GO" id="GO:0000731">
    <property type="term" value="P:DNA synthesis involved in DNA repair"/>
    <property type="evidence" value="ECO:0007669"/>
    <property type="project" value="TreeGrafter"/>
</dbReference>
<dbReference type="GO" id="GO:0016887">
    <property type="term" value="F:ATP hydrolysis activity"/>
    <property type="evidence" value="ECO:0007669"/>
    <property type="project" value="InterPro"/>
</dbReference>
<dbReference type="InterPro" id="IPR051314">
    <property type="entry name" value="AAA_ATPase_RarA/MGS1/WRNIP1"/>
</dbReference>
<dbReference type="CDD" id="cd00009">
    <property type="entry name" value="AAA"/>
    <property type="match status" value="1"/>
</dbReference>
<dbReference type="Gene3D" id="1.10.8.60">
    <property type="match status" value="1"/>
</dbReference>
<evidence type="ECO:0000256" key="1">
    <source>
        <dbReference type="ARBA" id="ARBA00002393"/>
    </source>
</evidence>
<dbReference type="PANTHER" id="PTHR13779">
    <property type="entry name" value="WERNER HELICASE-INTERACTING PROTEIN 1 FAMILY MEMBER"/>
    <property type="match status" value="1"/>
</dbReference>
<sequence length="433" mass="47176">MADLFSTKPVPPLAEQMRPQTLDDVVGQRHLLGPGKPLRLAFESRKLHSFILWGPPGVGKTTLGRLAAKVTNSHFIAISAVLAGIKDIRAAIDDAQEALDREGRSTVVFVDEIHSFNKTQQDALLPHVESGLLTLIGGTTEHPGMQVTNALLSRAQVYNLQPLSQDDFNELYERARQHLPAVTVDTDALALLGGYADGDGRRFLNLLEQVSNAAAGAGLATVDAAFAASATSPSLRRADKSGDSYYEQISAFHKSVRGSQPDAALYWLARMMDGGVDPRQVTRRMIAIASEDIGNADPRALQLAMNAAEAVDRLGLPECELALAQATTYLAAAPKSNASYLAWKQAKEFVRTDGTRAVPIHLRNAPSKLMKQMGYGKEYRYAHDEPNAYAAGESWFPDDVEPQRWYHPAPRGMEIRIGEKLAALRALDDDAKE</sequence>
<evidence type="ECO:0000256" key="4">
    <source>
        <dbReference type="ARBA" id="ARBA00022705"/>
    </source>
</evidence>
<evidence type="ECO:0000256" key="3">
    <source>
        <dbReference type="ARBA" id="ARBA00020776"/>
    </source>
</evidence>
<keyword evidence="6" id="KW-0067">ATP-binding</keyword>
<dbReference type="RefSeq" id="WP_275684348.1">
    <property type="nucleotide sequence ID" value="NZ_JAJLJH010000008.1"/>
</dbReference>
<dbReference type="SUPFAM" id="SSF52540">
    <property type="entry name" value="P-loop containing nucleoside triphosphate hydrolases"/>
    <property type="match status" value="1"/>
</dbReference>
<dbReference type="GO" id="GO:0017116">
    <property type="term" value="F:single-stranded DNA helicase activity"/>
    <property type="evidence" value="ECO:0007669"/>
    <property type="project" value="TreeGrafter"/>
</dbReference>
<dbReference type="Pfam" id="PF00004">
    <property type="entry name" value="AAA"/>
    <property type="match status" value="1"/>
</dbReference>
<proteinExistence type="inferred from homology"/>
<keyword evidence="5" id="KW-0547">Nucleotide-binding</keyword>
<dbReference type="Proteomes" id="UP001139353">
    <property type="component" value="Unassembled WGS sequence"/>
</dbReference>
<dbReference type="InterPro" id="IPR032423">
    <property type="entry name" value="AAA_assoc_2"/>
</dbReference>
<evidence type="ECO:0000259" key="7">
    <source>
        <dbReference type="SMART" id="SM00382"/>
    </source>
</evidence>
<evidence type="ECO:0000256" key="2">
    <source>
        <dbReference type="ARBA" id="ARBA00008959"/>
    </source>
</evidence>
<evidence type="ECO:0000256" key="6">
    <source>
        <dbReference type="ARBA" id="ARBA00022840"/>
    </source>
</evidence>
<evidence type="ECO:0000313" key="9">
    <source>
        <dbReference type="Proteomes" id="UP001139353"/>
    </source>
</evidence>
<accession>A0A9X1YM54</accession>
<name>A0A9X1YM54_9BURK</name>
<dbReference type="PANTHER" id="PTHR13779:SF7">
    <property type="entry name" value="ATPASE WRNIP1"/>
    <property type="match status" value="1"/>
</dbReference>
<dbReference type="Gene3D" id="1.20.272.10">
    <property type="match status" value="1"/>
</dbReference>
<dbReference type="InterPro" id="IPR021886">
    <property type="entry name" value="MgsA_C"/>
</dbReference>
<dbReference type="Pfam" id="PF16193">
    <property type="entry name" value="AAA_assoc_2"/>
    <property type="match status" value="1"/>
</dbReference>
<dbReference type="AlphaFoldDB" id="A0A9X1YM54"/>
<feature type="domain" description="AAA+ ATPase" evidence="7">
    <location>
        <begin position="46"/>
        <end position="163"/>
    </location>
</feature>
<dbReference type="SUPFAM" id="SSF48019">
    <property type="entry name" value="post-AAA+ oligomerization domain-like"/>
    <property type="match status" value="1"/>
</dbReference>
<comment type="caution">
    <text evidence="8">The sequence shown here is derived from an EMBL/GenBank/DDBJ whole genome shotgun (WGS) entry which is preliminary data.</text>
</comment>
<dbReference type="GO" id="GO:0006261">
    <property type="term" value="P:DNA-templated DNA replication"/>
    <property type="evidence" value="ECO:0007669"/>
    <property type="project" value="TreeGrafter"/>
</dbReference>
<comment type="similarity">
    <text evidence="2">Belongs to the AAA ATPase family. RarA/MGS1/WRNIP1 subfamily.</text>
</comment>
<dbReference type="InterPro" id="IPR003959">
    <property type="entry name" value="ATPase_AAA_core"/>
</dbReference>
<evidence type="ECO:0000313" key="8">
    <source>
        <dbReference type="EMBL" id="MCK9688302.1"/>
    </source>
</evidence>
<dbReference type="FunFam" id="3.40.50.300:FF:000137">
    <property type="entry name" value="Replication-associated recombination protein A"/>
    <property type="match status" value="1"/>
</dbReference>
<dbReference type="CDD" id="cd18139">
    <property type="entry name" value="HLD_clamp_RarA"/>
    <property type="match status" value="1"/>
</dbReference>
<dbReference type="InterPro" id="IPR003593">
    <property type="entry name" value="AAA+_ATPase"/>
</dbReference>
<evidence type="ECO:0000256" key="5">
    <source>
        <dbReference type="ARBA" id="ARBA00022741"/>
    </source>
</evidence>
<dbReference type="EMBL" id="JAJLJH010000008">
    <property type="protein sequence ID" value="MCK9688302.1"/>
    <property type="molecule type" value="Genomic_DNA"/>
</dbReference>
<dbReference type="InterPro" id="IPR008921">
    <property type="entry name" value="DNA_pol3_clamp-load_cplx_C"/>
</dbReference>
<protein>
    <recommendedName>
        <fullName evidence="3">Replication-associated recombination protein A</fullName>
    </recommendedName>
</protein>
<dbReference type="Pfam" id="PF12002">
    <property type="entry name" value="MgsA_C"/>
    <property type="match status" value="1"/>
</dbReference>
<dbReference type="SMART" id="SM00382">
    <property type="entry name" value="AAA"/>
    <property type="match status" value="1"/>
</dbReference>
<keyword evidence="9" id="KW-1185">Reference proteome</keyword>
<dbReference type="Gene3D" id="1.10.3710.10">
    <property type="entry name" value="DNA polymerase III clamp loader subunits, C-terminal domain"/>
    <property type="match status" value="1"/>
</dbReference>
<dbReference type="GO" id="GO:0005524">
    <property type="term" value="F:ATP binding"/>
    <property type="evidence" value="ECO:0007669"/>
    <property type="project" value="UniProtKB-KW"/>
</dbReference>
<dbReference type="FunFam" id="1.20.272.10:FF:000001">
    <property type="entry name" value="Putative AAA family ATPase"/>
    <property type="match status" value="1"/>
</dbReference>
<dbReference type="InterPro" id="IPR027417">
    <property type="entry name" value="P-loop_NTPase"/>
</dbReference>
<gene>
    <name evidence="8" type="ORF">LPC04_21560</name>
</gene>
<organism evidence="8 9">
    <name type="scientific">Scleromatobacter humisilvae</name>
    <dbReference type="NCBI Taxonomy" id="2897159"/>
    <lineage>
        <taxon>Bacteria</taxon>
        <taxon>Pseudomonadati</taxon>
        <taxon>Pseudomonadota</taxon>
        <taxon>Betaproteobacteria</taxon>
        <taxon>Burkholderiales</taxon>
        <taxon>Sphaerotilaceae</taxon>
        <taxon>Scleromatobacter</taxon>
    </lineage>
</organism>
<reference evidence="8" key="1">
    <citation type="submission" date="2021-11" db="EMBL/GenBank/DDBJ databases">
        <title>BS-T2-15 a new species belonging to the Comamonadaceae family isolated from the soil of a French oak forest.</title>
        <authorList>
            <person name="Mieszkin S."/>
            <person name="Alain K."/>
        </authorList>
    </citation>
    <scope>NUCLEOTIDE SEQUENCE</scope>
    <source>
        <strain evidence="8">BS-T2-15</strain>
    </source>
</reference>
<keyword evidence="4" id="KW-0235">DNA replication</keyword>